<dbReference type="AlphaFoldDB" id="A0A1D2N8N8"/>
<dbReference type="GO" id="GO:0015031">
    <property type="term" value="P:protein transport"/>
    <property type="evidence" value="ECO:0007669"/>
    <property type="project" value="TreeGrafter"/>
</dbReference>
<dbReference type="InterPro" id="IPR014752">
    <property type="entry name" value="Arrestin-like_C"/>
</dbReference>
<dbReference type="EMBL" id="LJIJ01000146">
    <property type="protein sequence ID" value="ODN01597.1"/>
    <property type="molecule type" value="Genomic_DNA"/>
</dbReference>
<name>A0A1D2N8N8_ORCCI</name>
<dbReference type="Gene3D" id="2.60.40.640">
    <property type="match status" value="1"/>
</dbReference>
<keyword evidence="3" id="KW-1185">Reference proteome</keyword>
<gene>
    <name evidence="2" type="ORF">Ocin01_05101</name>
</gene>
<feature type="domain" description="Arrestin C-terminal-like" evidence="1">
    <location>
        <begin position="69"/>
        <end position="203"/>
    </location>
</feature>
<dbReference type="GO" id="GO:0005737">
    <property type="term" value="C:cytoplasm"/>
    <property type="evidence" value="ECO:0007669"/>
    <property type="project" value="TreeGrafter"/>
</dbReference>
<evidence type="ECO:0000313" key="3">
    <source>
        <dbReference type="Proteomes" id="UP000094527"/>
    </source>
</evidence>
<evidence type="ECO:0000313" key="2">
    <source>
        <dbReference type="EMBL" id="ODN01597.1"/>
    </source>
</evidence>
<protein>
    <submittedName>
        <fullName evidence="2">Arrestin domain-containing protein 1</fullName>
    </submittedName>
</protein>
<reference evidence="2 3" key="1">
    <citation type="journal article" date="2016" name="Genome Biol. Evol.">
        <title>Gene Family Evolution Reflects Adaptation to Soil Environmental Stressors in the Genome of the Collembolan Orchesella cincta.</title>
        <authorList>
            <person name="Faddeeva-Vakhrusheva A."/>
            <person name="Derks M.F."/>
            <person name="Anvar S.Y."/>
            <person name="Agamennone V."/>
            <person name="Suring W."/>
            <person name="Smit S."/>
            <person name="van Straalen N.M."/>
            <person name="Roelofs D."/>
        </authorList>
    </citation>
    <scope>NUCLEOTIDE SEQUENCE [LARGE SCALE GENOMIC DNA]</scope>
    <source>
        <tissue evidence="2">Mixed pool</tissue>
    </source>
</reference>
<dbReference type="Pfam" id="PF02752">
    <property type="entry name" value="Arrestin_C"/>
    <property type="match status" value="1"/>
</dbReference>
<comment type="caution">
    <text evidence="2">The sequence shown here is derived from an EMBL/GenBank/DDBJ whole genome shotgun (WGS) entry which is preliminary data.</text>
</comment>
<dbReference type="InterPro" id="IPR014756">
    <property type="entry name" value="Ig_E-set"/>
</dbReference>
<dbReference type="OrthoDB" id="2333384at2759"/>
<dbReference type="InterPro" id="IPR011022">
    <property type="entry name" value="Arrestin_C-like"/>
</dbReference>
<dbReference type="Proteomes" id="UP000094527">
    <property type="component" value="Unassembled WGS sequence"/>
</dbReference>
<dbReference type="PANTHER" id="PTHR11188:SF17">
    <property type="entry name" value="FI21816P1"/>
    <property type="match status" value="1"/>
</dbReference>
<dbReference type="SMART" id="SM01017">
    <property type="entry name" value="Arrestin_C"/>
    <property type="match status" value="1"/>
</dbReference>
<proteinExistence type="predicted"/>
<evidence type="ECO:0000259" key="1">
    <source>
        <dbReference type="SMART" id="SM01017"/>
    </source>
</evidence>
<organism evidence="2 3">
    <name type="scientific">Orchesella cincta</name>
    <name type="common">Springtail</name>
    <name type="synonym">Podura cincta</name>
    <dbReference type="NCBI Taxonomy" id="48709"/>
    <lineage>
        <taxon>Eukaryota</taxon>
        <taxon>Metazoa</taxon>
        <taxon>Ecdysozoa</taxon>
        <taxon>Arthropoda</taxon>
        <taxon>Hexapoda</taxon>
        <taxon>Collembola</taxon>
        <taxon>Entomobryomorpha</taxon>
        <taxon>Entomobryoidea</taxon>
        <taxon>Orchesellidae</taxon>
        <taxon>Orchesellinae</taxon>
        <taxon>Orchesella</taxon>
    </lineage>
</organism>
<dbReference type="STRING" id="48709.A0A1D2N8N8"/>
<sequence length="253" mass="28836">MPRACQNSEGKVFYTAEATLKRPSIFQSNVKESEDFFMLTNVNLNSFPEAEAPGKASDSWSNTFACCLKKSRVLLTCSTPYKGVCPGKMIPFQITVKNQTGREVKNVKVELVQKWVYWCSGNTKRVNVIVKKIPRTFQVPARCDLEWKDSLRVPADLFQPTQGTNLCRVINVDYVLRFTPIQDFTCCNVPVIEIPIYIGDIPLAKHTYSDAHIQFHGDHKNVHIRQGDGESDLWRKSNMSVVRKSNHSIHKKK</sequence>
<accession>A0A1D2N8N8</accession>
<dbReference type="PANTHER" id="PTHR11188">
    <property type="entry name" value="ARRESTIN DOMAIN CONTAINING PROTEIN"/>
    <property type="match status" value="1"/>
</dbReference>
<dbReference type="SUPFAM" id="SSF81296">
    <property type="entry name" value="E set domains"/>
    <property type="match status" value="1"/>
</dbReference>
<dbReference type="InterPro" id="IPR050357">
    <property type="entry name" value="Arrestin_domain-protein"/>
</dbReference>